<protein>
    <recommendedName>
        <fullName evidence="3">TubC N-terminal docking domain-containing protein</fullName>
    </recommendedName>
</protein>
<dbReference type="Proteomes" id="UP000831782">
    <property type="component" value="Chromosome"/>
</dbReference>
<evidence type="ECO:0000313" key="1">
    <source>
        <dbReference type="EMBL" id="UOQ47213.1"/>
    </source>
</evidence>
<proteinExistence type="predicted"/>
<keyword evidence="2" id="KW-1185">Reference proteome</keyword>
<accession>A0ABY4ES07</accession>
<name>A0ABY4ES07_9BACI</name>
<sequence length="139" mass="16724">MLNNLLDELYVHNIEIILHDNKKLKLLYDKNHNIETLKQKIKQNKYKIIARLQENQDAYSKGFNIYGHGDLYEYRYGYGSYLYIERYENELVSVYRLNYFKGGVKPYKVKIVRENCSFERGLKDATGFIQWLNKRQKIG</sequence>
<gene>
    <name evidence="1" type="ORF">MUN88_14170</name>
</gene>
<reference evidence="1 2" key="1">
    <citation type="submission" date="2022-04" db="EMBL/GenBank/DDBJ databases">
        <title>Gracilibacillus sp. isolated from saltern.</title>
        <authorList>
            <person name="Won M."/>
            <person name="Lee C.-M."/>
            <person name="Woen H.-Y."/>
            <person name="Kwon S.-W."/>
        </authorList>
    </citation>
    <scope>NUCLEOTIDE SEQUENCE [LARGE SCALE GENOMIC DNA]</scope>
    <source>
        <strain evidence="1 2">SSWR10-1</strain>
    </source>
</reference>
<evidence type="ECO:0000313" key="2">
    <source>
        <dbReference type="Proteomes" id="UP000831782"/>
    </source>
</evidence>
<dbReference type="RefSeq" id="WP_244716148.1">
    <property type="nucleotide sequence ID" value="NZ_CP095072.1"/>
</dbReference>
<organism evidence="1 2">
    <name type="scientific">Gracilibacillus caseinilyticus</name>
    <dbReference type="NCBI Taxonomy" id="2932256"/>
    <lineage>
        <taxon>Bacteria</taxon>
        <taxon>Bacillati</taxon>
        <taxon>Bacillota</taxon>
        <taxon>Bacilli</taxon>
        <taxon>Bacillales</taxon>
        <taxon>Bacillaceae</taxon>
        <taxon>Gracilibacillus</taxon>
    </lineage>
</organism>
<evidence type="ECO:0008006" key="3">
    <source>
        <dbReference type="Google" id="ProtNLM"/>
    </source>
</evidence>
<dbReference type="EMBL" id="CP095072">
    <property type="protein sequence ID" value="UOQ47213.1"/>
    <property type="molecule type" value="Genomic_DNA"/>
</dbReference>